<accession>A0A162GVY0</accession>
<sequence length="60" mass="7104">MCLNINSIYGTVLLKFLWRFIKIDIKKILFKTLEIFNIAPTFVIMVNRNFLAILLRSTLK</sequence>
<name>A0A162GVY0_9BBAC</name>
<protein>
    <submittedName>
        <fullName evidence="1">Uncharacterized protein</fullName>
    </submittedName>
</protein>
<proteinExistence type="predicted"/>
<dbReference type="Proteomes" id="UP000202962">
    <property type="component" value="Segment"/>
</dbReference>
<dbReference type="RefSeq" id="YP_009249932.1">
    <property type="nucleotide sequence ID" value="NC_029996.1"/>
</dbReference>
<dbReference type="KEGG" id="vg:27429782"/>
<keyword evidence="2" id="KW-1185">Reference proteome</keyword>
<evidence type="ECO:0000313" key="1">
    <source>
        <dbReference type="EMBL" id="AKR17448.1"/>
    </source>
</evidence>
<dbReference type="EMBL" id="KR011718">
    <property type="protein sequence ID" value="AKR17448.1"/>
    <property type="molecule type" value="Genomic_DNA"/>
</dbReference>
<organism evidence="1 2">
    <name type="scientific">Mocis latipes granulovirus</name>
    <dbReference type="NCBI Taxonomy" id="2072024"/>
    <lineage>
        <taxon>Viruses</taxon>
        <taxon>Viruses incertae sedis</taxon>
        <taxon>Naldaviricetes</taxon>
        <taxon>Lefavirales</taxon>
        <taxon>Baculoviridae</taxon>
        <taxon>Betabaculovirus</taxon>
        <taxon>Betabaculovirus molatipedis</taxon>
    </lineage>
</organism>
<reference evidence="1 2" key="1">
    <citation type="submission" date="2015-03" db="EMBL/GenBank/DDBJ databases">
        <title>The complete genome sequence of Mocis sp. granulovirus.</title>
        <authorList>
            <person name="Ardisson-Araujo D.M.P."/>
            <person name="Melo F.L."/>
            <person name="Sosa-Gomez D.R."/>
            <person name="Ribeiro B.M."/>
        </authorList>
    </citation>
    <scope>NUCLEOTIDE SEQUENCE [LARGE SCALE GENOMIC DNA]</scope>
    <source>
        <strain evidence="1">Southern Brazil</strain>
    </source>
</reference>
<evidence type="ECO:0000313" key="2">
    <source>
        <dbReference type="Proteomes" id="UP000202962"/>
    </source>
</evidence>
<dbReference type="GeneID" id="27429782"/>